<evidence type="ECO:0000313" key="1">
    <source>
        <dbReference type="EMBL" id="MFC5602441.1"/>
    </source>
</evidence>
<organism evidence="1 2">
    <name type="scientific">Sporosarcina koreensis</name>
    <dbReference type="NCBI Taxonomy" id="334735"/>
    <lineage>
        <taxon>Bacteria</taxon>
        <taxon>Bacillati</taxon>
        <taxon>Bacillota</taxon>
        <taxon>Bacilli</taxon>
        <taxon>Bacillales</taxon>
        <taxon>Caryophanaceae</taxon>
        <taxon>Sporosarcina</taxon>
    </lineage>
</organism>
<dbReference type="Proteomes" id="UP001596071">
    <property type="component" value="Unassembled WGS sequence"/>
</dbReference>
<proteinExistence type="predicted"/>
<gene>
    <name evidence="1" type="ORF">ACFPTP_04345</name>
</gene>
<comment type="caution">
    <text evidence="1">The sequence shown here is derived from an EMBL/GenBank/DDBJ whole genome shotgun (WGS) entry which is preliminary data.</text>
</comment>
<dbReference type="EMBL" id="JBHSNP010000009">
    <property type="protein sequence ID" value="MFC5602441.1"/>
    <property type="molecule type" value="Genomic_DNA"/>
</dbReference>
<evidence type="ECO:0000313" key="2">
    <source>
        <dbReference type="Proteomes" id="UP001596071"/>
    </source>
</evidence>
<sequence>MRPIELCKDGYKMREIRDNVNSLAIISLRTALKAYYSTYSSIKNTGGWNESDETGRIDDDFNLKYIESYAETIVHFQHFFELILKDILRKKNELLALRIETQHEVFANLVLGNEIEQSKIDNIKTVEFDTAFKRVQKIIESNEIGGEYSFLTESNNIEALNQLNIMRNRIWHRGSYVLRYKSLDLFIGRYIFPILEQLMCLEGYDEIESWWKGRKNRLNIDPIKEIIKENREINPSFDKIAFLKEFGRANYNNPLGYGFGIFENDIKDQAKRIAEGAHGVVIHNCPVCGVDSLVGYEDTEVDYEEDGEVVDAWRFIYQVKCHCCHFEMRNLGMRNLEEYGYDEPDYWQVEKLFGESD</sequence>
<name>A0ABW0TTT8_9BACL</name>
<keyword evidence="2" id="KW-1185">Reference proteome</keyword>
<reference evidence="2" key="1">
    <citation type="journal article" date="2019" name="Int. J. Syst. Evol. Microbiol.">
        <title>The Global Catalogue of Microorganisms (GCM) 10K type strain sequencing project: providing services to taxonomists for standard genome sequencing and annotation.</title>
        <authorList>
            <consortium name="The Broad Institute Genomics Platform"/>
            <consortium name="The Broad Institute Genome Sequencing Center for Infectious Disease"/>
            <person name="Wu L."/>
            <person name="Ma J."/>
        </authorList>
    </citation>
    <scope>NUCLEOTIDE SEQUENCE [LARGE SCALE GENOMIC DNA]</scope>
    <source>
        <strain evidence="2">KACC 11299</strain>
    </source>
</reference>
<accession>A0ABW0TTT8</accession>
<dbReference type="RefSeq" id="WP_381442529.1">
    <property type="nucleotide sequence ID" value="NZ_JBHSNP010000009.1"/>
</dbReference>
<protein>
    <submittedName>
        <fullName evidence="1">Uncharacterized protein</fullName>
    </submittedName>
</protein>